<dbReference type="SUPFAM" id="SSF55729">
    <property type="entry name" value="Acyl-CoA N-acyltransferases (Nat)"/>
    <property type="match status" value="1"/>
</dbReference>
<dbReference type="RefSeq" id="WP_284220246.1">
    <property type="nucleotide sequence ID" value="NZ_BSOY01000002.1"/>
</dbReference>
<evidence type="ECO:0000313" key="2">
    <source>
        <dbReference type="EMBL" id="GLS00233.1"/>
    </source>
</evidence>
<dbReference type="Pfam" id="PF00583">
    <property type="entry name" value="Acetyltransf_1"/>
    <property type="match status" value="1"/>
</dbReference>
<gene>
    <name evidence="2" type="ORF">GCM10007859_02370</name>
</gene>
<dbReference type="PANTHER" id="PTHR43138:SF1">
    <property type="entry name" value="N-ACETYLTRANSFERASE ACA1"/>
    <property type="match status" value="1"/>
</dbReference>
<reference evidence="3" key="1">
    <citation type="journal article" date="2019" name="Int. J. Syst. Evol. Microbiol.">
        <title>The Global Catalogue of Microorganisms (GCM) 10K type strain sequencing project: providing services to taxonomists for standard genome sequencing and annotation.</title>
        <authorList>
            <consortium name="The Broad Institute Genomics Platform"/>
            <consortium name="The Broad Institute Genome Sequencing Center for Infectious Disease"/>
            <person name="Wu L."/>
            <person name="Ma J."/>
        </authorList>
    </citation>
    <scope>NUCLEOTIDE SEQUENCE [LARGE SCALE GENOMIC DNA]</scope>
    <source>
        <strain evidence="3">NBRC 110107</strain>
    </source>
</reference>
<dbReference type="InterPro" id="IPR000182">
    <property type="entry name" value="GNAT_dom"/>
</dbReference>
<dbReference type="InterPro" id="IPR016181">
    <property type="entry name" value="Acyl_CoA_acyltransferase"/>
</dbReference>
<organism evidence="2 3">
    <name type="scientific">Brevundimonas denitrificans</name>
    <dbReference type="NCBI Taxonomy" id="1443434"/>
    <lineage>
        <taxon>Bacteria</taxon>
        <taxon>Pseudomonadati</taxon>
        <taxon>Pseudomonadota</taxon>
        <taxon>Alphaproteobacteria</taxon>
        <taxon>Caulobacterales</taxon>
        <taxon>Caulobacteraceae</taxon>
        <taxon>Brevundimonas</taxon>
    </lineage>
</organism>
<dbReference type="PROSITE" id="PS51186">
    <property type="entry name" value="GNAT"/>
    <property type="match status" value="1"/>
</dbReference>
<protein>
    <submittedName>
        <fullName evidence="2">Acetyltransferase</fullName>
    </submittedName>
</protein>
<evidence type="ECO:0000259" key="1">
    <source>
        <dbReference type="PROSITE" id="PS51186"/>
    </source>
</evidence>
<proteinExistence type="predicted"/>
<accession>A0ABQ6BE85</accession>
<keyword evidence="3" id="KW-1185">Reference proteome</keyword>
<evidence type="ECO:0000313" key="3">
    <source>
        <dbReference type="Proteomes" id="UP001156921"/>
    </source>
</evidence>
<comment type="caution">
    <text evidence="2">The sequence shown here is derived from an EMBL/GenBank/DDBJ whole genome shotgun (WGS) entry which is preliminary data.</text>
</comment>
<sequence length="161" mass="17780">MLIRPAHDADWPAIWAVMEPTIREGETYALDRAMTREQARVWWMAPGHEVSVAEADGEVLGTCFLRPNQPGPGGHIGNCGYMVAPSAFGRGVARALCQHTQDRARERGFRALQFNFVVSTNARAVATWEGMGFHIAGVMPGAFRRPNGDYVDAFMMFKALV</sequence>
<dbReference type="Gene3D" id="3.40.630.30">
    <property type="match status" value="1"/>
</dbReference>
<dbReference type="InterPro" id="IPR052742">
    <property type="entry name" value="Mito_N-acetyltransferase"/>
</dbReference>
<feature type="domain" description="N-acetyltransferase" evidence="1">
    <location>
        <begin position="1"/>
        <end position="161"/>
    </location>
</feature>
<dbReference type="EMBL" id="BSOY01000002">
    <property type="protein sequence ID" value="GLS00233.1"/>
    <property type="molecule type" value="Genomic_DNA"/>
</dbReference>
<name>A0ABQ6BE85_9CAUL</name>
<dbReference type="CDD" id="cd04301">
    <property type="entry name" value="NAT_SF"/>
    <property type="match status" value="1"/>
</dbReference>
<dbReference type="PANTHER" id="PTHR43138">
    <property type="entry name" value="ACETYLTRANSFERASE, GNAT FAMILY"/>
    <property type="match status" value="1"/>
</dbReference>
<dbReference type="Proteomes" id="UP001156921">
    <property type="component" value="Unassembled WGS sequence"/>
</dbReference>